<feature type="compositionally biased region" description="Basic residues" evidence="12">
    <location>
        <begin position="613"/>
        <end position="622"/>
    </location>
</feature>
<name>A0AAD8JH14_9APIA</name>
<evidence type="ECO:0000256" key="7">
    <source>
        <dbReference type="ARBA" id="ARBA00023212"/>
    </source>
</evidence>
<dbReference type="CDD" id="cd01374">
    <property type="entry name" value="KISc_CENP_E"/>
    <property type="match status" value="1"/>
</dbReference>
<accession>A0AAD8JH14</accession>
<proteinExistence type="inferred from homology"/>
<keyword evidence="7" id="KW-0963">Cytoplasm</keyword>
<feature type="domain" description="Kinesin motor" evidence="13">
    <location>
        <begin position="30"/>
        <end position="353"/>
    </location>
</feature>
<gene>
    <name evidence="14" type="ORF">POM88_003877</name>
</gene>
<feature type="compositionally biased region" description="Polar residues" evidence="12">
    <location>
        <begin position="629"/>
        <end position="648"/>
    </location>
</feature>
<feature type="binding site" evidence="9">
    <location>
        <begin position="117"/>
        <end position="124"/>
    </location>
    <ligand>
        <name>ATP</name>
        <dbReference type="ChEBI" id="CHEBI:30616"/>
    </ligand>
</feature>
<dbReference type="GO" id="GO:0003777">
    <property type="term" value="F:microtubule motor activity"/>
    <property type="evidence" value="ECO:0007669"/>
    <property type="project" value="InterPro"/>
</dbReference>
<evidence type="ECO:0000256" key="4">
    <source>
        <dbReference type="ARBA" id="ARBA00022840"/>
    </source>
</evidence>
<dbReference type="SMART" id="SM00129">
    <property type="entry name" value="KISc"/>
    <property type="match status" value="1"/>
</dbReference>
<dbReference type="Proteomes" id="UP001237642">
    <property type="component" value="Unassembled WGS sequence"/>
</dbReference>
<dbReference type="GO" id="GO:0009524">
    <property type="term" value="C:phragmoplast"/>
    <property type="evidence" value="ECO:0007669"/>
    <property type="project" value="UniProtKB-SubCell"/>
</dbReference>
<dbReference type="InterPro" id="IPR019821">
    <property type="entry name" value="Kinesin_motor_CS"/>
</dbReference>
<dbReference type="EMBL" id="JAUIZM010000001">
    <property type="protein sequence ID" value="KAK1404272.1"/>
    <property type="molecule type" value="Genomic_DNA"/>
</dbReference>
<dbReference type="SUPFAM" id="SSF52540">
    <property type="entry name" value="P-loop containing nucleoside triphosphate hydrolases"/>
    <property type="match status" value="1"/>
</dbReference>
<keyword evidence="15" id="KW-1185">Reference proteome</keyword>
<keyword evidence="6 9" id="KW-0505">Motor protein</keyword>
<dbReference type="PANTHER" id="PTHR47968:SF23">
    <property type="entry name" value="KINESIN-LIKE PROTEIN KIN-7A"/>
    <property type="match status" value="1"/>
</dbReference>
<dbReference type="GO" id="GO:0005874">
    <property type="term" value="C:microtubule"/>
    <property type="evidence" value="ECO:0007669"/>
    <property type="project" value="UniProtKB-KW"/>
</dbReference>
<dbReference type="Gene3D" id="3.40.850.10">
    <property type="entry name" value="Kinesin motor domain"/>
    <property type="match status" value="1"/>
</dbReference>
<feature type="coiled-coil region" evidence="11">
    <location>
        <begin position="388"/>
        <end position="422"/>
    </location>
</feature>
<dbReference type="PANTHER" id="PTHR47968">
    <property type="entry name" value="CENTROMERE PROTEIN E"/>
    <property type="match status" value="1"/>
</dbReference>
<reference evidence="14" key="1">
    <citation type="submission" date="2023-02" db="EMBL/GenBank/DDBJ databases">
        <title>Genome of toxic invasive species Heracleum sosnowskyi carries increased number of genes despite the absence of recent whole-genome duplications.</title>
        <authorList>
            <person name="Schelkunov M."/>
            <person name="Shtratnikova V."/>
            <person name="Makarenko M."/>
            <person name="Klepikova A."/>
            <person name="Omelchenko D."/>
            <person name="Novikova G."/>
            <person name="Obukhova E."/>
            <person name="Bogdanov V."/>
            <person name="Penin A."/>
            <person name="Logacheva M."/>
        </authorList>
    </citation>
    <scope>NUCLEOTIDE SEQUENCE</scope>
    <source>
        <strain evidence="14">Hsosn_3</strain>
        <tissue evidence="14">Leaf</tissue>
    </source>
</reference>
<dbReference type="GO" id="GO:0005524">
    <property type="term" value="F:ATP binding"/>
    <property type="evidence" value="ECO:0007669"/>
    <property type="project" value="UniProtKB-UniRule"/>
</dbReference>
<dbReference type="PRINTS" id="PR00380">
    <property type="entry name" value="KINESINHEAVY"/>
</dbReference>
<dbReference type="InterPro" id="IPR021881">
    <property type="entry name" value="NACK_C"/>
</dbReference>
<evidence type="ECO:0000256" key="5">
    <source>
        <dbReference type="ARBA" id="ARBA00023054"/>
    </source>
</evidence>
<keyword evidence="2 10" id="KW-0493">Microtubule</keyword>
<sequence length="963" mass="109182">MSVRTPGTPVSKMDRTPVSTPGGTKSREEKIVVTVRLRPLNKREQSAKDHVAWECIEDHTIVHKPLPNERAAQQPASFTFDKVFGPASFTESVYEEGVKNVALSALMGINATIFAYGQTSSGKTYTMRGITEKAVYDIYKHILNNPERDFRIKISGIEIYNENVRDLLNSDSGRNLKLLDDPEKGTVVEKLVEETANDDQHLRNLISICEAQRQVGETALNDTSSRSHQIIRLTIESTLRVNSDCVRSYVASLNFVDLAGSERASQTNSDGVRLREGCHINLSLMTLTTVIRKLSVGKRSGHIPYRDSKLTRILQHSLGGNARTAIICTLSPASSHLEQSRNTLYFATRAKEVVNNAQVNMVVSDKQLIKHLQKEVARLEAVRTPDPLSEKDYKIQQMEKEIEELRIQRDLAQSQVDELRRKLQEEPQVLKPAESRSPLVKKCLSFSGTLSHNLAGKEPGHFERMRNTMGRQTMRQSSTAPFTLMHEIKKLEHLQEQLGEEANRALEVLQKEVACHRQGNQDAAETIAKLQAEIKDMCAVRPVPKVKVESVVFVNKSISANLKDEITRLHSQGSNIAGLEEQLENVQKSIDKLVMSLPSNADQQCTAETSLKSKNHSKKKKLLPLASSNTTNRQNFIRSPCSPLSSMKQVFDSETENKAPEYDENLSNETPLVSGKDTPTKSEDGGDVSSKEGTPYRRTSSVNMRRMQKMFQNAAEENVRSIREYVTELKERVAKLQYQKQLLVCQVLELEANEEAGYDLENENMPEIQEESPISWTVTFREQRQQIIDLWDVCFVSIIHRTQFYLLFKGDPSDQIYIEVELRRLNWLQQHLAEIGNATPARTGDEPTISVSSSLRALKREREFLAKRLTVGLSMEEREALYIKWEVPLEGKHRKLQFINKLWTDPHDARHVQESAEIVANLVGFRQSGNLSKEMFELNFVLPSDKRPWIMGWTNPISNLLHL</sequence>
<dbReference type="InterPro" id="IPR027640">
    <property type="entry name" value="Kinesin-like_fam"/>
</dbReference>
<dbReference type="FunFam" id="3.40.850.10:FF:000016">
    <property type="entry name" value="Kinesin-like protein"/>
    <property type="match status" value="1"/>
</dbReference>
<dbReference type="InterPro" id="IPR036961">
    <property type="entry name" value="Kinesin_motor_dom_sf"/>
</dbReference>
<evidence type="ECO:0000256" key="2">
    <source>
        <dbReference type="ARBA" id="ARBA00022701"/>
    </source>
</evidence>
<dbReference type="GO" id="GO:0000919">
    <property type="term" value="P:cell plate assembly"/>
    <property type="evidence" value="ECO:0007669"/>
    <property type="project" value="UniProtKB-ARBA"/>
</dbReference>
<reference evidence="14" key="2">
    <citation type="submission" date="2023-05" db="EMBL/GenBank/DDBJ databases">
        <authorList>
            <person name="Schelkunov M.I."/>
        </authorList>
    </citation>
    <scope>NUCLEOTIDE SEQUENCE</scope>
    <source>
        <strain evidence="14">Hsosn_3</strain>
        <tissue evidence="14">Leaf</tissue>
    </source>
</reference>
<keyword evidence="4 9" id="KW-0067">ATP-binding</keyword>
<dbReference type="InterPro" id="IPR001752">
    <property type="entry name" value="Kinesin_motor_dom"/>
</dbReference>
<organism evidence="14 15">
    <name type="scientific">Heracleum sosnowskyi</name>
    <dbReference type="NCBI Taxonomy" id="360622"/>
    <lineage>
        <taxon>Eukaryota</taxon>
        <taxon>Viridiplantae</taxon>
        <taxon>Streptophyta</taxon>
        <taxon>Embryophyta</taxon>
        <taxon>Tracheophyta</taxon>
        <taxon>Spermatophyta</taxon>
        <taxon>Magnoliopsida</taxon>
        <taxon>eudicotyledons</taxon>
        <taxon>Gunneridae</taxon>
        <taxon>Pentapetalae</taxon>
        <taxon>asterids</taxon>
        <taxon>campanulids</taxon>
        <taxon>Apiales</taxon>
        <taxon>Apiaceae</taxon>
        <taxon>Apioideae</taxon>
        <taxon>apioid superclade</taxon>
        <taxon>Tordylieae</taxon>
        <taxon>Tordyliinae</taxon>
        <taxon>Heracleum</taxon>
    </lineage>
</organism>
<dbReference type="PROSITE" id="PS00411">
    <property type="entry name" value="KINESIN_MOTOR_1"/>
    <property type="match status" value="1"/>
</dbReference>
<dbReference type="GO" id="GO:0008017">
    <property type="term" value="F:microtubule binding"/>
    <property type="evidence" value="ECO:0007669"/>
    <property type="project" value="InterPro"/>
</dbReference>
<evidence type="ECO:0000313" key="15">
    <source>
        <dbReference type="Proteomes" id="UP001237642"/>
    </source>
</evidence>
<keyword evidence="3 9" id="KW-0547">Nucleotide-binding</keyword>
<feature type="region of interest" description="Disordered" evidence="12">
    <location>
        <begin position="1"/>
        <end position="28"/>
    </location>
</feature>
<evidence type="ECO:0000256" key="11">
    <source>
        <dbReference type="SAM" id="Coils"/>
    </source>
</evidence>
<feature type="region of interest" description="Disordered" evidence="12">
    <location>
        <begin position="604"/>
        <end position="700"/>
    </location>
</feature>
<evidence type="ECO:0000256" key="10">
    <source>
        <dbReference type="RuleBase" id="RU000394"/>
    </source>
</evidence>
<comment type="similarity">
    <text evidence="1">Belongs to the TRAFAC class myosin-kinesin ATPase superfamily. Kinesin family. KIN-7 subfamily.</text>
</comment>
<evidence type="ECO:0000313" key="14">
    <source>
        <dbReference type="EMBL" id="KAK1404272.1"/>
    </source>
</evidence>
<dbReference type="AlphaFoldDB" id="A0AAD8JH14"/>
<comment type="caution">
    <text evidence="14">The sequence shown here is derived from an EMBL/GenBank/DDBJ whole genome shotgun (WGS) entry which is preliminary data.</text>
</comment>
<protein>
    <recommendedName>
        <fullName evidence="10">Kinesin-like protein</fullName>
    </recommendedName>
</protein>
<evidence type="ECO:0000256" key="12">
    <source>
        <dbReference type="SAM" id="MobiDB-lite"/>
    </source>
</evidence>
<comment type="subcellular location">
    <subcellularLocation>
        <location evidence="8">Cytoplasm</location>
        <location evidence="8">Cytoskeleton</location>
        <location evidence="8">Phragmoplast</location>
    </subcellularLocation>
</comment>
<dbReference type="GO" id="GO:0007018">
    <property type="term" value="P:microtubule-based movement"/>
    <property type="evidence" value="ECO:0007669"/>
    <property type="project" value="InterPro"/>
</dbReference>
<dbReference type="Pfam" id="PF00225">
    <property type="entry name" value="Kinesin"/>
    <property type="match status" value="1"/>
</dbReference>
<evidence type="ECO:0000256" key="8">
    <source>
        <dbReference type="ARBA" id="ARBA00060413"/>
    </source>
</evidence>
<evidence type="ECO:0000256" key="9">
    <source>
        <dbReference type="PROSITE-ProRule" id="PRU00283"/>
    </source>
</evidence>
<evidence type="ECO:0000259" key="13">
    <source>
        <dbReference type="PROSITE" id="PS50067"/>
    </source>
</evidence>
<dbReference type="InterPro" id="IPR027417">
    <property type="entry name" value="P-loop_NTPase"/>
</dbReference>
<evidence type="ECO:0000256" key="3">
    <source>
        <dbReference type="ARBA" id="ARBA00022741"/>
    </source>
</evidence>
<evidence type="ECO:0000256" key="1">
    <source>
        <dbReference type="ARBA" id="ARBA00007310"/>
    </source>
</evidence>
<evidence type="ECO:0000256" key="6">
    <source>
        <dbReference type="ARBA" id="ARBA00023175"/>
    </source>
</evidence>
<keyword evidence="7" id="KW-0206">Cytoskeleton</keyword>
<feature type="coiled-coil region" evidence="11">
    <location>
        <begin position="569"/>
        <end position="596"/>
    </location>
</feature>
<dbReference type="Pfam" id="PF11995">
    <property type="entry name" value="DUF3490"/>
    <property type="match status" value="1"/>
</dbReference>
<keyword evidence="5 11" id="KW-0175">Coiled coil</keyword>
<dbReference type="PROSITE" id="PS50067">
    <property type="entry name" value="KINESIN_MOTOR_2"/>
    <property type="match status" value="1"/>
</dbReference>